<comment type="caution">
    <text evidence="2">The sequence shown here is derived from an EMBL/GenBank/DDBJ whole genome shotgun (WGS) entry which is preliminary data.</text>
</comment>
<dbReference type="AlphaFoldDB" id="A0A3S4ZW00"/>
<reference evidence="2" key="1">
    <citation type="submission" date="2018-11" db="EMBL/GenBank/DDBJ databases">
        <authorList>
            <consortium name="Pathogen Informatics"/>
        </authorList>
    </citation>
    <scope>NUCLEOTIDE SEQUENCE</scope>
</reference>
<evidence type="ECO:0000313" key="2">
    <source>
        <dbReference type="EMBL" id="VEL13408.1"/>
    </source>
</evidence>
<organism evidence="2 3">
    <name type="scientific">Protopolystoma xenopodis</name>
    <dbReference type="NCBI Taxonomy" id="117903"/>
    <lineage>
        <taxon>Eukaryota</taxon>
        <taxon>Metazoa</taxon>
        <taxon>Spiralia</taxon>
        <taxon>Lophotrochozoa</taxon>
        <taxon>Platyhelminthes</taxon>
        <taxon>Monogenea</taxon>
        <taxon>Polyopisthocotylea</taxon>
        <taxon>Polystomatidea</taxon>
        <taxon>Polystomatidae</taxon>
        <taxon>Protopolystoma</taxon>
    </lineage>
</organism>
<dbReference type="EMBL" id="CAAALY010017701">
    <property type="protein sequence ID" value="VEL13408.1"/>
    <property type="molecule type" value="Genomic_DNA"/>
</dbReference>
<proteinExistence type="predicted"/>
<sequence length="120" mass="12746">MSPPDNQTCTISPHFSASPLVPTSTSRALVGHSSKPDLAEAVQTNALSLPLEVEKCRADNFLMKCGSQNGVITPCIEGKLLGLQYSKQIRDSRNSGSAGTTLTCGYTILASLCYRALSVR</sequence>
<dbReference type="Proteomes" id="UP000784294">
    <property type="component" value="Unassembled WGS sequence"/>
</dbReference>
<gene>
    <name evidence="2" type="ORF">PXEA_LOCUS6848</name>
</gene>
<evidence type="ECO:0000313" key="3">
    <source>
        <dbReference type="Proteomes" id="UP000784294"/>
    </source>
</evidence>
<keyword evidence="3" id="KW-1185">Reference proteome</keyword>
<accession>A0A3S4ZW00</accession>
<feature type="region of interest" description="Disordered" evidence="1">
    <location>
        <begin position="1"/>
        <end position="21"/>
    </location>
</feature>
<name>A0A3S4ZW00_9PLAT</name>
<evidence type="ECO:0000256" key="1">
    <source>
        <dbReference type="SAM" id="MobiDB-lite"/>
    </source>
</evidence>
<protein>
    <submittedName>
        <fullName evidence="2">Uncharacterized protein</fullName>
    </submittedName>
</protein>